<dbReference type="SUPFAM" id="SSF48264">
    <property type="entry name" value="Cytochrome P450"/>
    <property type="match status" value="1"/>
</dbReference>
<dbReference type="Gene3D" id="1.10.630.10">
    <property type="entry name" value="Cytochrome P450"/>
    <property type="match status" value="1"/>
</dbReference>
<keyword evidence="5 9" id="KW-0560">Oxidoreductase</keyword>
<evidence type="ECO:0000256" key="2">
    <source>
        <dbReference type="ARBA" id="ARBA00010617"/>
    </source>
</evidence>
<dbReference type="STRING" id="31958.SD37_26685"/>
<dbReference type="RefSeq" id="WP_044849880.1">
    <property type="nucleotide sequence ID" value="NZ_CP016174.1"/>
</dbReference>
<evidence type="ECO:0000313" key="11">
    <source>
        <dbReference type="Proteomes" id="UP000093695"/>
    </source>
</evidence>
<evidence type="ECO:0000256" key="3">
    <source>
        <dbReference type="ARBA" id="ARBA00022617"/>
    </source>
</evidence>
<dbReference type="Pfam" id="PF00067">
    <property type="entry name" value="p450"/>
    <property type="match status" value="1"/>
</dbReference>
<comment type="pathway">
    <text evidence="1">Antibiotic biosynthesis; vancomycin biosynthesis.</text>
</comment>
<gene>
    <name evidence="10" type="ORF">SD37_26685</name>
</gene>
<proteinExistence type="inferred from homology"/>
<dbReference type="EMBL" id="CP016174">
    <property type="protein sequence ID" value="ANN18856.1"/>
    <property type="molecule type" value="Genomic_DNA"/>
</dbReference>
<dbReference type="PRINTS" id="PR00359">
    <property type="entry name" value="BP450"/>
</dbReference>
<evidence type="ECO:0000256" key="5">
    <source>
        <dbReference type="ARBA" id="ARBA00023002"/>
    </source>
</evidence>
<evidence type="ECO:0000256" key="4">
    <source>
        <dbReference type="ARBA" id="ARBA00022723"/>
    </source>
</evidence>
<dbReference type="AlphaFoldDB" id="A0A193C2U6"/>
<name>A0A193C2U6_AMYOR</name>
<evidence type="ECO:0000256" key="1">
    <source>
        <dbReference type="ARBA" id="ARBA00004660"/>
    </source>
</evidence>
<dbReference type="PANTHER" id="PTHR46696:SF1">
    <property type="entry name" value="CYTOCHROME P450 YJIB-RELATED"/>
    <property type="match status" value="1"/>
</dbReference>
<organism evidence="10 11">
    <name type="scientific">Amycolatopsis orientalis</name>
    <name type="common">Nocardia orientalis</name>
    <dbReference type="NCBI Taxonomy" id="31958"/>
    <lineage>
        <taxon>Bacteria</taxon>
        <taxon>Bacillati</taxon>
        <taxon>Actinomycetota</taxon>
        <taxon>Actinomycetes</taxon>
        <taxon>Pseudonocardiales</taxon>
        <taxon>Pseudonocardiaceae</taxon>
        <taxon>Amycolatopsis</taxon>
    </lineage>
</organism>
<keyword evidence="11" id="KW-1185">Reference proteome</keyword>
<dbReference type="InterPro" id="IPR017972">
    <property type="entry name" value="Cyt_P450_CS"/>
</dbReference>
<keyword evidence="3 9" id="KW-0349">Heme</keyword>
<evidence type="ECO:0000256" key="7">
    <source>
        <dbReference type="ARBA" id="ARBA00023033"/>
    </source>
</evidence>
<dbReference type="eggNOG" id="COG2124">
    <property type="taxonomic scope" value="Bacteria"/>
</dbReference>
<comment type="similarity">
    <text evidence="2 9">Belongs to the cytochrome P450 family.</text>
</comment>
<dbReference type="PROSITE" id="PS00086">
    <property type="entry name" value="CYTOCHROME_P450"/>
    <property type="match status" value="1"/>
</dbReference>
<sequence>MVTATQSRVGDLRLGTTLLAAKALVRLSGVLGDPFADLLRGQENPYPVHQRVRELGPLHRSKLGPWLTASHPLIDSILRDKRFGIRTTDGKLMNGGLKDAPKLDVSFLELDPPDHGRLRRLVAPSFGPRTIERFRPAVERACEELLDELEREETFDLMSGFATRLPLVVIGQLLGIGEERWTDFLRHGAVIGATLDGVSSVKFAKQLRISIQELTVLFGELIDQRRADPRDDLTTSLVQARAEEKLTAEELVNIFGLLAIAGSETTANLIGNGTLALLRHPDQWDQLRENPDLAAKAVEETLRYESPVQQSQRLPHEDVELNGTVIPADTQVVLLIGAANRDPEVYTEPDRFDLNRTDGPDHLSFSSGIHYCIGAPLARLEGEVAFQALAARMPKLKLAGEPKVRRSLVIRGLRTLPLSGQ</sequence>
<dbReference type="InterPro" id="IPR036396">
    <property type="entry name" value="Cyt_P450_sf"/>
</dbReference>
<dbReference type="KEGG" id="aori:SD37_26685"/>
<evidence type="ECO:0000313" key="10">
    <source>
        <dbReference type="EMBL" id="ANN18856.1"/>
    </source>
</evidence>
<protein>
    <submittedName>
        <fullName evidence="10">Cytochrome</fullName>
    </submittedName>
</protein>
<evidence type="ECO:0000256" key="8">
    <source>
        <dbReference type="ARBA" id="ARBA00055433"/>
    </source>
</evidence>
<keyword evidence="7 9" id="KW-0503">Monooxygenase</keyword>
<comment type="function">
    <text evidence="8">Involved in the coupling of aromatic side chains of the heptapeptide of vancomycin.</text>
</comment>
<accession>A0A193C2U6</accession>
<dbReference type="GO" id="GO:0004497">
    <property type="term" value="F:monooxygenase activity"/>
    <property type="evidence" value="ECO:0007669"/>
    <property type="project" value="UniProtKB-KW"/>
</dbReference>
<dbReference type="FunFam" id="1.10.630.10:FF:000018">
    <property type="entry name" value="Cytochrome P450 monooxygenase"/>
    <property type="match status" value="1"/>
</dbReference>
<dbReference type="GO" id="GO:0005506">
    <property type="term" value="F:iron ion binding"/>
    <property type="evidence" value="ECO:0007669"/>
    <property type="project" value="InterPro"/>
</dbReference>
<keyword evidence="6 9" id="KW-0408">Iron</keyword>
<reference evidence="10 11" key="1">
    <citation type="journal article" date="2015" name="Genome Announc.">
        <title>Draft Genome Sequence of Norvancomycin-Producing Strain Amycolatopsis orientalis CPCC200066.</title>
        <authorList>
            <person name="Lei X."/>
            <person name="Yuan F."/>
            <person name="Shi Y."/>
            <person name="Li X."/>
            <person name="Wang L."/>
            <person name="Hong B."/>
        </authorList>
    </citation>
    <scope>NUCLEOTIDE SEQUENCE [LARGE SCALE GENOMIC DNA]</scope>
    <source>
        <strain evidence="10 11">B-37</strain>
    </source>
</reference>
<evidence type="ECO:0000256" key="6">
    <source>
        <dbReference type="ARBA" id="ARBA00023004"/>
    </source>
</evidence>
<dbReference type="InterPro" id="IPR001128">
    <property type="entry name" value="Cyt_P450"/>
</dbReference>
<dbReference type="CDD" id="cd20625">
    <property type="entry name" value="CYP164-like"/>
    <property type="match status" value="1"/>
</dbReference>
<dbReference type="GO" id="GO:0020037">
    <property type="term" value="F:heme binding"/>
    <property type="evidence" value="ECO:0007669"/>
    <property type="project" value="InterPro"/>
</dbReference>
<dbReference type="PANTHER" id="PTHR46696">
    <property type="entry name" value="P450, PUTATIVE (EUROFUNG)-RELATED"/>
    <property type="match status" value="1"/>
</dbReference>
<evidence type="ECO:0000256" key="9">
    <source>
        <dbReference type="RuleBase" id="RU000461"/>
    </source>
</evidence>
<dbReference type="InterPro" id="IPR002397">
    <property type="entry name" value="Cyt_P450_B"/>
</dbReference>
<dbReference type="Proteomes" id="UP000093695">
    <property type="component" value="Chromosome"/>
</dbReference>
<dbReference type="GO" id="GO:0016705">
    <property type="term" value="F:oxidoreductase activity, acting on paired donors, with incorporation or reduction of molecular oxygen"/>
    <property type="evidence" value="ECO:0007669"/>
    <property type="project" value="InterPro"/>
</dbReference>
<keyword evidence="4 9" id="KW-0479">Metal-binding</keyword>